<proteinExistence type="inferred from homology"/>
<evidence type="ECO:0000259" key="2">
    <source>
        <dbReference type="Pfam" id="PF01206"/>
    </source>
</evidence>
<dbReference type="InterPro" id="IPR036868">
    <property type="entry name" value="TusA-like_sf"/>
</dbReference>
<accession>A0A101IRW4</accession>
<reference evidence="4" key="1">
    <citation type="journal article" date="2015" name="MBio">
        <title>Genome-Resolved Metagenomic Analysis Reveals Roles for Candidate Phyla and Other Microbial Community Members in Biogeochemical Transformations in Oil Reservoirs.</title>
        <authorList>
            <person name="Hu P."/>
            <person name="Tom L."/>
            <person name="Singh A."/>
            <person name="Thomas B.C."/>
            <person name="Baker B.J."/>
            <person name="Piceno Y.M."/>
            <person name="Andersen G.L."/>
            <person name="Banfield J.F."/>
        </authorList>
    </citation>
    <scope>NUCLEOTIDE SEQUENCE [LARGE SCALE GENOMIC DNA]</scope>
</reference>
<comment type="similarity">
    <text evidence="1">Belongs to the sulfur carrier protein TusA family.</text>
</comment>
<dbReference type="PATRIC" id="fig|2198.3.peg.1491"/>
<organism evidence="3 4">
    <name type="scientific">Methanoculleus marisnigri</name>
    <dbReference type="NCBI Taxonomy" id="2198"/>
    <lineage>
        <taxon>Archaea</taxon>
        <taxon>Methanobacteriati</taxon>
        <taxon>Methanobacteriota</taxon>
        <taxon>Stenosarchaea group</taxon>
        <taxon>Methanomicrobia</taxon>
        <taxon>Methanomicrobiales</taxon>
        <taxon>Methanomicrobiaceae</taxon>
        <taxon>Methanoculleus</taxon>
    </lineage>
</organism>
<evidence type="ECO:0000313" key="3">
    <source>
        <dbReference type="EMBL" id="KUL00207.1"/>
    </source>
</evidence>
<dbReference type="EMBL" id="LGHE01000189">
    <property type="protein sequence ID" value="KUL00207.1"/>
    <property type="molecule type" value="Genomic_DNA"/>
</dbReference>
<dbReference type="InterPro" id="IPR001455">
    <property type="entry name" value="TusA-like"/>
</dbReference>
<evidence type="ECO:0000256" key="1">
    <source>
        <dbReference type="ARBA" id="ARBA00008984"/>
    </source>
</evidence>
<dbReference type="PANTHER" id="PTHR33279">
    <property type="entry name" value="SULFUR CARRIER PROTEIN YEDF-RELATED"/>
    <property type="match status" value="1"/>
</dbReference>
<dbReference type="AlphaFoldDB" id="A0A101IRW4"/>
<feature type="domain" description="UPF0033" evidence="2">
    <location>
        <begin position="72"/>
        <end position="140"/>
    </location>
</feature>
<sequence>MEYNSSDLLPEPEQPPVAALYHRHPRRNAYMGWCTIRCSRERAVDVSRCPDSHARPATEGGEMELEKKPAAVVDCIGLYCPMPIAMTKEAIERLDVGEVLLVEADDPAAEEDIRRWANRVGHEIVKFEKDDGVMRFSIRKMK</sequence>
<name>A0A101IRW4_9EURY</name>
<dbReference type="Pfam" id="PF01206">
    <property type="entry name" value="TusA"/>
    <property type="match status" value="1"/>
</dbReference>
<comment type="caution">
    <text evidence="3">The sequence shown here is derived from an EMBL/GenBank/DDBJ whole genome shotgun (WGS) entry which is preliminary data.</text>
</comment>
<dbReference type="Proteomes" id="UP000054598">
    <property type="component" value="Unassembled WGS sequence"/>
</dbReference>
<gene>
    <name evidence="3" type="ORF">XE10_1516</name>
</gene>
<dbReference type="PANTHER" id="PTHR33279:SF6">
    <property type="entry name" value="SULFUR CARRIER PROTEIN YEDF-RELATED"/>
    <property type="match status" value="1"/>
</dbReference>
<protein>
    <recommendedName>
        <fullName evidence="2">UPF0033 domain-containing protein</fullName>
    </recommendedName>
</protein>
<dbReference type="CDD" id="cd00291">
    <property type="entry name" value="SirA_YedF_YeeD"/>
    <property type="match status" value="1"/>
</dbReference>
<dbReference type="SUPFAM" id="SSF64307">
    <property type="entry name" value="SirA-like"/>
    <property type="match status" value="1"/>
</dbReference>
<dbReference type="Gene3D" id="3.30.110.40">
    <property type="entry name" value="TusA-like domain"/>
    <property type="match status" value="1"/>
</dbReference>
<evidence type="ECO:0000313" key="4">
    <source>
        <dbReference type="Proteomes" id="UP000054598"/>
    </source>
</evidence>